<dbReference type="AlphaFoldDB" id="A0A6J6URS0"/>
<proteinExistence type="predicted"/>
<evidence type="ECO:0000313" key="1">
    <source>
        <dbReference type="EMBL" id="CAB4762276.1"/>
    </source>
</evidence>
<accession>A0A6J6URS0</accession>
<name>A0A6J6URS0_9ZZZZ</name>
<sequence>MKAVVVGGEVTTGTGVGATVVTAIVVVGAREVVVVEFRGIEVEGPSSEVAFGVSSLAEASTLASPDL</sequence>
<protein>
    <submittedName>
        <fullName evidence="1">Unannotated protein</fullName>
    </submittedName>
</protein>
<reference evidence="1" key="1">
    <citation type="submission" date="2020-05" db="EMBL/GenBank/DDBJ databases">
        <authorList>
            <person name="Chiriac C."/>
            <person name="Salcher M."/>
            <person name="Ghai R."/>
            <person name="Kavagutti S V."/>
        </authorList>
    </citation>
    <scope>NUCLEOTIDE SEQUENCE</scope>
</reference>
<organism evidence="1">
    <name type="scientific">freshwater metagenome</name>
    <dbReference type="NCBI Taxonomy" id="449393"/>
    <lineage>
        <taxon>unclassified sequences</taxon>
        <taxon>metagenomes</taxon>
        <taxon>ecological metagenomes</taxon>
    </lineage>
</organism>
<gene>
    <name evidence="1" type="ORF">UFOPK2766_02284</name>
</gene>
<dbReference type="EMBL" id="CAEZYU010000170">
    <property type="protein sequence ID" value="CAB4762276.1"/>
    <property type="molecule type" value="Genomic_DNA"/>
</dbReference>